<organism evidence="1 2">
    <name type="scientific">Schistosoma margrebowiei</name>
    <dbReference type="NCBI Taxonomy" id="48269"/>
    <lineage>
        <taxon>Eukaryota</taxon>
        <taxon>Metazoa</taxon>
        <taxon>Spiralia</taxon>
        <taxon>Lophotrochozoa</taxon>
        <taxon>Platyhelminthes</taxon>
        <taxon>Trematoda</taxon>
        <taxon>Digenea</taxon>
        <taxon>Strigeidida</taxon>
        <taxon>Schistosomatoidea</taxon>
        <taxon>Schistosomatidae</taxon>
        <taxon>Schistosoma</taxon>
    </lineage>
</organism>
<protein>
    <submittedName>
        <fullName evidence="1">Uncharacterized protein</fullName>
    </submittedName>
</protein>
<dbReference type="EMBL" id="UZAI01020751">
    <property type="protein sequence ID" value="VDP53021.1"/>
    <property type="molecule type" value="Genomic_DNA"/>
</dbReference>
<keyword evidence="2" id="KW-1185">Reference proteome</keyword>
<dbReference type="Proteomes" id="UP000277204">
    <property type="component" value="Unassembled WGS sequence"/>
</dbReference>
<accession>A0A183N985</accession>
<evidence type="ECO:0000313" key="1">
    <source>
        <dbReference type="EMBL" id="VDP53021.1"/>
    </source>
</evidence>
<gene>
    <name evidence="1" type="ORF">SMRZ_LOCUS24860</name>
</gene>
<dbReference type="AlphaFoldDB" id="A0A183N985"/>
<proteinExistence type="predicted"/>
<name>A0A183N985_9TREM</name>
<reference evidence="1 2" key="1">
    <citation type="submission" date="2018-11" db="EMBL/GenBank/DDBJ databases">
        <authorList>
            <consortium name="Pathogen Informatics"/>
        </authorList>
    </citation>
    <scope>NUCLEOTIDE SEQUENCE [LARGE SCALE GENOMIC DNA]</scope>
    <source>
        <strain evidence="1 2">Zambia</strain>
    </source>
</reference>
<evidence type="ECO:0000313" key="2">
    <source>
        <dbReference type="Proteomes" id="UP000277204"/>
    </source>
</evidence>
<sequence length="71" mass="8310">MEKLWKKWNLLRTSAASSMNKEDLMQMLRHGLANQGSIPTVDEHTKLKTTVKQYLSQNIRYERQNSSTAWS</sequence>